<keyword evidence="6" id="KW-0788">Thiol protease</keyword>
<comment type="caution">
    <text evidence="12">The sequence shown here is derived from an EMBL/GenBank/DDBJ whole genome shotgun (WGS) entry which is preliminary data.</text>
</comment>
<keyword evidence="4" id="KW-0833">Ubl conjugation pathway</keyword>
<dbReference type="InterPro" id="IPR027417">
    <property type="entry name" value="P-loop_NTPase"/>
</dbReference>
<dbReference type="EC" id="3.4.19.12" evidence="2"/>
<dbReference type="PANTHER" id="PTHR13367:SF33">
    <property type="entry name" value="P-LOOP CONTAINING NUCLEOSIDE TRIPHOSPHATE HYDROLASE PROTEIN"/>
    <property type="match status" value="1"/>
</dbReference>
<evidence type="ECO:0000313" key="13">
    <source>
        <dbReference type="Proteomes" id="UP001437256"/>
    </source>
</evidence>
<accession>A0ABR2ZBF8</accession>
<name>A0ABR2ZBF8_9AGAR</name>
<dbReference type="SUPFAM" id="SSF52540">
    <property type="entry name" value="P-loop containing nucleoside triphosphate hydrolases"/>
    <property type="match status" value="1"/>
</dbReference>
<feature type="region of interest" description="Disordered" evidence="8">
    <location>
        <begin position="2718"/>
        <end position="2749"/>
    </location>
</feature>
<keyword evidence="13" id="KW-1185">Reference proteome</keyword>
<evidence type="ECO:0000256" key="4">
    <source>
        <dbReference type="ARBA" id="ARBA00022786"/>
    </source>
</evidence>
<reference evidence="12 13" key="1">
    <citation type="submission" date="2024-05" db="EMBL/GenBank/DDBJ databases">
        <title>A draft genome resource for the thread blight pathogen Marasmius tenuissimus strain MS-2.</title>
        <authorList>
            <person name="Yulfo-Soto G.E."/>
            <person name="Baruah I.K."/>
            <person name="Amoako-Attah I."/>
            <person name="Bukari Y."/>
            <person name="Meinhardt L.W."/>
            <person name="Bailey B.A."/>
            <person name="Cohen S.P."/>
        </authorList>
    </citation>
    <scope>NUCLEOTIDE SEQUENCE [LARGE SCALE GENOMIC DNA]</scope>
    <source>
        <strain evidence="12 13">MS-2</strain>
    </source>
</reference>
<feature type="coiled-coil region" evidence="7">
    <location>
        <begin position="547"/>
        <end position="581"/>
    </location>
</feature>
<dbReference type="InterPro" id="IPR046541">
    <property type="entry name" value="DUF6606"/>
</dbReference>
<dbReference type="Pfam" id="PF12340">
    <property type="entry name" value="DUF3638"/>
    <property type="match status" value="1"/>
</dbReference>
<proteinExistence type="predicted"/>
<evidence type="ECO:0000259" key="9">
    <source>
        <dbReference type="Pfam" id="PF12340"/>
    </source>
</evidence>
<dbReference type="Pfam" id="PF20255">
    <property type="entry name" value="DUF6606"/>
    <property type="match status" value="1"/>
</dbReference>
<feature type="domain" description="DUF3638" evidence="9">
    <location>
        <begin position="1931"/>
        <end position="2144"/>
    </location>
</feature>
<organism evidence="12 13">
    <name type="scientific">Marasmius tenuissimus</name>
    <dbReference type="NCBI Taxonomy" id="585030"/>
    <lineage>
        <taxon>Eukaryota</taxon>
        <taxon>Fungi</taxon>
        <taxon>Dikarya</taxon>
        <taxon>Basidiomycota</taxon>
        <taxon>Agaricomycotina</taxon>
        <taxon>Agaricomycetes</taxon>
        <taxon>Agaricomycetidae</taxon>
        <taxon>Agaricales</taxon>
        <taxon>Marasmiineae</taxon>
        <taxon>Marasmiaceae</taxon>
        <taxon>Marasmius</taxon>
    </lineage>
</organism>
<dbReference type="InterPro" id="IPR051346">
    <property type="entry name" value="OTU_Deubiquitinase"/>
</dbReference>
<dbReference type="InterPro" id="IPR022099">
    <property type="entry name" value="DUF3638"/>
</dbReference>
<evidence type="ECO:0000256" key="1">
    <source>
        <dbReference type="ARBA" id="ARBA00000707"/>
    </source>
</evidence>
<protein>
    <recommendedName>
        <fullName evidence="2">ubiquitinyl hydrolase 1</fullName>
        <ecNumber evidence="2">3.4.19.12</ecNumber>
    </recommendedName>
</protein>
<dbReference type="Pfam" id="PF12359">
    <property type="entry name" value="DUF3645"/>
    <property type="match status" value="1"/>
</dbReference>
<evidence type="ECO:0000256" key="6">
    <source>
        <dbReference type="ARBA" id="ARBA00022807"/>
    </source>
</evidence>
<evidence type="ECO:0000259" key="11">
    <source>
        <dbReference type="Pfam" id="PF20255"/>
    </source>
</evidence>
<feature type="region of interest" description="Disordered" evidence="8">
    <location>
        <begin position="929"/>
        <end position="951"/>
    </location>
</feature>
<dbReference type="PANTHER" id="PTHR13367">
    <property type="entry name" value="UBIQUITIN THIOESTERASE"/>
    <property type="match status" value="1"/>
</dbReference>
<gene>
    <name evidence="12" type="ORF">AAF712_014383</name>
</gene>
<feature type="compositionally biased region" description="Basic and acidic residues" evidence="8">
    <location>
        <begin position="2718"/>
        <end position="2737"/>
    </location>
</feature>
<evidence type="ECO:0000259" key="10">
    <source>
        <dbReference type="Pfam" id="PF12359"/>
    </source>
</evidence>
<evidence type="ECO:0000256" key="7">
    <source>
        <dbReference type="SAM" id="Coils"/>
    </source>
</evidence>
<evidence type="ECO:0000256" key="8">
    <source>
        <dbReference type="SAM" id="MobiDB-lite"/>
    </source>
</evidence>
<evidence type="ECO:0000313" key="12">
    <source>
        <dbReference type="EMBL" id="KAL0058901.1"/>
    </source>
</evidence>
<feature type="domain" description="DUF3645" evidence="10">
    <location>
        <begin position="2263"/>
        <end position="2295"/>
    </location>
</feature>
<evidence type="ECO:0000256" key="2">
    <source>
        <dbReference type="ARBA" id="ARBA00012759"/>
    </source>
</evidence>
<keyword evidence="3" id="KW-0645">Protease</keyword>
<dbReference type="InterPro" id="IPR022105">
    <property type="entry name" value="DUF3645"/>
</dbReference>
<evidence type="ECO:0000256" key="5">
    <source>
        <dbReference type="ARBA" id="ARBA00022801"/>
    </source>
</evidence>
<feature type="domain" description="DUF6606" evidence="11">
    <location>
        <begin position="8"/>
        <end position="271"/>
    </location>
</feature>
<comment type="catalytic activity">
    <reaction evidence="1">
        <text>Thiol-dependent hydrolysis of ester, thioester, amide, peptide and isopeptide bonds formed by the C-terminal Gly of ubiquitin (a 76-residue protein attached to proteins as an intracellular targeting signal).</text>
        <dbReference type="EC" id="3.4.19.12"/>
    </reaction>
</comment>
<dbReference type="EMBL" id="JBBXMP010000264">
    <property type="protein sequence ID" value="KAL0058901.1"/>
    <property type="molecule type" value="Genomic_DNA"/>
</dbReference>
<dbReference type="Gene3D" id="3.40.50.300">
    <property type="entry name" value="P-loop containing nucleotide triphosphate hydrolases"/>
    <property type="match status" value="1"/>
</dbReference>
<dbReference type="Proteomes" id="UP001437256">
    <property type="component" value="Unassembled WGS sequence"/>
</dbReference>
<evidence type="ECO:0000256" key="3">
    <source>
        <dbReference type="ARBA" id="ARBA00022670"/>
    </source>
</evidence>
<keyword evidence="5" id="KW-0378">Hydrolase</keyword>
<keyword evidence="7" id="KW-0175">Coiled coil</keyword>
<sequence>MGENLRYLIHHIFFPPKLPQSDDFTPNNEHHICEAVFSAAQGYREYLAPDERLLWDPVVKMLDNLCTLYKHEGSLTEDNLVNCFANMNDGDVTALLIRSQNAGVIVRKHQDRTVFELFEVSAPNEKVMSTTGKLVSSYPGPAIAVPSPSATSTEFIAAVADFLVQMHSIVIKAAMPTTKKAGSEVEETRDTPSPRFITELLTGILRGIGYPEDVERITKRIADDVLWDSTLLPWRRSPMWLVIRVALQTTLNDTIGSYKPFLAFLMSRILEDAHKAHLDSDILATMSKKLARRLYKIRETAPEFVQSEVLAVVDRTQGLLRERWEEVQKAYASDGLEGWDPSSLDIPGDTKLSLRKSGAYIDDVLNGTHARRSASTFEPNEEERLKVLDEYNAGDIKRQIEKLGMLALLDFERAVETGIDDWVSGRQHSELESACTMISGWMEEYSTGAGQLYKGHPQLKSTMFLTLLELWVGLDKLAAREHPLLLEYPPEIQERVFEDLLLPSIICANDYEGVNSGLPSIFSATISSNSFAVRFFEQHPSLKSLKVRIEEEANRDREQKIEDLRAENRRYEELVSKAASLSHDMWFNRWRGHETHDRYCRKCALDRESSSMNIGVHEWPLPNDTNEAKATVFEISCPSIFGLWRQFTYFLLRDICCPPSSRNGLASPKSEVILSAYPALLSFQDATRFRRLTFASSTKFWAKSHYSDVRIPSTRDDVCRRNALRLALFDSMDKVWVSDPFRGCTIRGECTYQLPAGRYRNLQFSIDATSHTSNQVNASQSDCHQDLGLHEYIAFGTLRAGGRIQWPNILRELRARTLTFSEEAVEMLVSQAALQMGPLSEEGRWEWHNFLYDDAFHLDLLAELEVLQTSIQANWSEVGAMRIIILLTHRVLGWCCNSDVIQRALVLLGKSRDATFQWMKDFERKLQNASGDDISSHPTSAVGDGSSCSENNIPAKSDLTRALKDPTSWIIVHDHHCSHALEELLAETLAQNSDLLHDAISQSWPTYRSESSWRRCASPNEQWLHSTSADGQQIFFSVLESQLLVDGKPLSRLPSTYVSHPIYSRIFGKTIFNVVPPGNSEPSAEFATKDFFNGYQIFFALSSPDTLVLVIQAKADKTHEKFQLIPHILLEGDLPIIMVEDFTHWLSLRTGVIELRPCTDIWTPSSAKWRIDFVQPRMVASRLACLEQNPGFIIITHSSIPGETHVELPRYRLRFQLNSQGELECLTLPHMIVDSNQSAGIMIGLQTRLVLRGMAGCHTRVSISPIATGPDRRVQYFRYSLDETLGRLVGTSPSLHARLYKIYLTALTSFLLPDPLTGRMGIEEALKELRSSACKSFISLDEKSHNLLHAIAGITPQREYYPPHLRAMQTVRWSALPTLAQHNDLYFACQSILDFAVQLRVFSDAHGRKDESIRTLDLGSAATLVDRAAGRSRWYYLHEFHENSKRVSDTAYQSRDLPDSLGESITFSTSKLITSWPSKLDTTKALLSDLEELARGEIGGLTHRSNMMLYTRFLINSSLSDNWLSLFDTLRDDATNPSQVTFILCTLLYAHGHSAEVQRLIPTLLSFATCREKFSNSRHNPPTWKSYQLFEGFEPDSHCLQETANSCAQAFRFEDEWGISRHWNESDSALYSRRKERYDDHRAGEVQRVADAVLCQWPTPEPNLSQVYGLSIVNSADFIDKAKLMFTHWFHNHELKLHLLDVQCALDVIRGHHEFITIPPEEKAYSFTPPLYPSTRPPSSVSLQNIMQQPAPIIRRLYEFVPPFNPTSTRTEAMSDLFQLDGLIAELENGNDLVRLSYAAEIRQSFKALQYSNRSGLTTLDQYHEACDDHLASSLQAIRNHLGGFAQGNGAGSQVMERAGLWPCLYLRPLLESLASSNIFKPTGQWMQVIRDLTRSLLLAQRAQRMLRCYLLENFDDLNKELSVDASVLKTDDCDWLLIQADSDFLARKVQLSVAHEMITSEKNVVLQLNMGEGKSSVIVPFLGTALANGHQLMRVVVLKSLARQMFSLLVQRLGGLTNRQILFLPFSRDVNVDDSKVQQMRQLYEHAIQTGAILVAQPEHILSLKLMAVDQLIEQERSASRLVQTQQWLNTVTRDVLDESDEILHTRYQLIYTVGQQQILEHGSNRWSTIQQILSLVVKSAYNIRRSSPSGVDVVTSGNEFPHIRILQSDAGERLITQVVEMVMSGELSTCYLERFTDSTRQVLQRFIIGEQLTVEEKTALDQHCGDGTLWKTLLLLRGLLGQRILLYILQERRWRVDYGLHLSRSLLAVPYRAKDVPSLRAEFGHPDVAILLTCLSYLYGGLSPTNIDTCFDILLKLDNPRLEYEEWVRNAGNIPEGLRDLSGVNLTDAEQRERVLFPHFRMNTATINFYLSRVVFPKAAKEFPEKLATTGWDIAHKKRNVTTGFSGTNDNRYLLPTSIIQLDTPERSDTNARMLNLLLAPENNRYLAPSHQALSGQRTVDNLRGLDIRVLLDVGAQIIEMTNAEVVSYWLSQRPDASAAVFFNERDELEVMTQDKTTELLSLSPFHGHLDECLIYLDDAHTRGTDLKLPTHWKACVTLGPKVTKDRLAQGCMRMRKLGRGQSVMFMAPPEIDVAIRKHAHKTSGEEVDSRDVVRWAMLETCAEIKHHIPHWVQQGVDFKSRNEGWQEIAGIEDPSRASDIVRKSWLQPEARTLEDMYGMSSPESAEHQNLTKRAQEIPDIWSRCETLGITSLGDPRVEEEQEREVSHEFEREPQIQRPPKAQPADHTLHPEVEKFVVSGKISRYMPVDVAFVPLRDGAGAGNLRKWDPVPLRTSSPLSDLPQLLATKDFLTTINSTANVQVGDYLRPLNWVVSSRRTQSLVIFSPHEVNELLPKILQSENVTLHIYTPRLTQFMKPTDDLQLYPIPLRVNTIPPSPLMVTQLNLCAGQLYFSNHEEYRRITGFLGICTREDRDCQAENDGFVRPENRGSSRLSLECQFDKSPLSYLKLLVGSRRKGITYDPTHLGKTLNTRYLVNDDF</sequence>